<dbReference type="EMBL" id="JANHOG010000452">
    <property type="protein sequence ID" value="KAJ3554218.1"/>
    <property type="molecule type" value="Genomic_DNA"/>
</dbReference>
<sequence length="237" mass="25711">MRLSKYYASDSEKAIYYHCSSFINTIETKSFRDMYHILHPSFGVASCMKVAGRVVRWVIAVGATRARGSSSTTKTRADARRAAADSGRLPTVLHARYKTCIYCHILVKSTDCTAAFAPVFTSALSPLTKTNKAAPEYRNTTVFALAGTAVTASDHFTDGTDEKCTARTDSAGGRRAGYAEAYEDSLRATMRLDAAIFSTHSPASSTTDTPMEMSDMSNSTNPETDDSVQEVSRHVGP</sequence>
<name>A0ACC1T6S5_9APHY</name>
<protein>
    <submittedName>
        <fullName evidence="1">Uncharacterized protein</fullName>
    </submittedName>
</protein>
<organism evidence="1 2">
    <name type="scientific">Phlebia brevispora</name>
    <dbReference type="NCBI Taxonomy" id="194682"/>
    <lineage>
        <taxon>Eukaryota</taxon>
        <taxon>Fungi</taxon>
        <taxon>Dikarya</taxon>
        <taxon>Basidiomycota</taxon>
        <taxon>Agaricomycotina</taxon>
        <taxon>Agaricomycetes</taxon>
        <taxon>Polyporales</taxon>
        <taxon>Meruliaceae</taxon>
        <taxon>Phlebia</taxon>
    </lineage>
</organism>
<keyword evidence="2" id="KW-1185">Reference proteome</keyword>
<dbReference type="Proteomes" id="UP001148662">
    <property type="component" value="Unassembled WGS sequence"/>
</dbReference>
<accession>A0ACC1T6S5</accession>
<comment type="caution">
    <text evidence="1">The sequence shown here is derived from an EMBL/GenBank/DDBJ whole genome shotgun (WGS) entry which is preliminary data.</text>
</comment>
<evidence type="ECO:0000313" key="1">
    <source>
        <dbReference type="EMBL" id="KAJ3554218.1"/>
    </source>
</evidence>
<evidence type="ECO:0000313" key="2">
    <source>
        <dbReference type="Proteomes" id="UP001148662"/>
    </source>
</evidence>
<reference evidence="1" key="1">
    <citation type="submission" date="2022-07" db="EMBL/GenBank/DDBJ databases">
        <title>Genome Sequence of Phlebia brevispora.</title>
        <authorList>
            <person name="Buettner E."/>
        </authorList>
    </citation>
    <scope>NUCLEOTIDE SEQUENCE</scope>
    <source>
        <strain evidence="1">MPL23</strain>
    </source>
</reference>
<gene>
    <name evidence="1" type="ORF">NM688_g3221</name>
</gene>
<proteinExistence type="predicted"/>